<feature type="transmembrane region" description="Helical" evidence="3">
    <location>
        <begin position="7"/>
        <end position="23"/>
    </location>
</feature>
<dbReference type="GO" id="GO:0009002">
    <property type="term" value="F:serine-type D-Ala-D-Ala carboxypeptidase activity"/>
    <property type="evidence" value="ECO:0007669"/>
    <property type="project" value="UniProtKB-EC"/>
</dbReference>
<name>A0ABW4LR87_9BACI</name>
<evidence type="ECO:0000256" key="3">
    <source>
        <dbReference type="SAM" id="Phobius"/>
    </source>
</evidence>
<keyword evidence="4" id="KW-0121">Carboxypeptidase</keyword>
<keyword evidence="3" id="KW-1133">Transmembrane helix</keyword>
<dbReference type="PRINTS" id="PR00922">
    <property type="entry name" value="DADACBPTASE3"/>
</dbReference>
<evidence type="ECO:0000313" key="4">
    <source>
        <dbReference type="EMBL" id="MFD1737568.1"/>
    </source>
</evidence>
<dbReference type="InterPro" id="IPR012338">
    <property type="entry name" value="Beta-lactam/transpept-like"/>
</dbReference>
<comment type="similarity">
    <text evidence="1">Belongs to the peptidase S13 family.</text>
</comment>
<dbReference type="RefSeq" id="WP_377928771.1">
    <property type="nucleotide sequence ID" value="NZ_JBHUEM010000020.1"/>
</dbReference>
<keyword evidence="3" id="KW-0472">Membrane</keyword>
<evidence type="ECO:0000313" key="5">
    <source>
        <dbReference type="Proteomes" id="UP001597214"/>
    </source>
</evidence>
<comment type="caution">
    <text evidence="4">The sequence shown here is derived from an EMBL/GenBank/DDBJ whole genome shotgun (WGS) entry which is preliminary data.</text>
</comment>
<evidence type="ECO:0000256" key="1">
    <source>
        <dbReference type="ARBA" id="ARBA00006096"/>
    </source>
</evidence>
<gene>
    <name evidence="4" type="primary">dacB</name>
    <name evidence="4" type="ORF">ACFSCX_13490</name>
</gene>
<keyword evidence="2 4" id="KW-0378">Hydrolase</keyword>
<dbReference type="Gene3D" id="3.50.80.20">
    <property type="entry name" value="D-Ala-D-Ala carboxypeptidase C, peptidase S13"/>
    <property type="match status" value="1"/>
</dbReference>
<dbReference type="EMBL" id="JBHUEM010000020">
    <property type="protein sequence ID" value="MFD1737568.1"/>
    <property type="molecule type" value="Genomic_DNA"/>
</dbReference>
<evidence type="ECO:0000256" key="2">
    <source>
        <dbReference type="ARBA" id="ARBA00022801"/>
    </source>
</evidence>
<dbReference type="Proteomes" id="UP001597214">
    <property type="component" value="Unassembled WGS sequence"/>
</dbReference>
<dbReference type="NCBIfam" id="TIGR00666">
    <property type="entry name" value="PBP4"/>
    <property type="match status" value="1"/>
</dbReference>
<dbReference type="PANTHER" id="PTHR30023:SF0">
    <property type="entry name" value="PENICILLIN-SENSITIVE CARBOXYPEPTIDASE A"/>
    <property type="match status" value="1"/>
</dbReference>
<keyword evidence="3" id="KW-0812">Transmembrane</keyword>
<sequence length="492" mass="53879">MTIKLKLLAKILIIIFMISGLFLKSDFVSLTAYSSSLKKEISDLLSMEPALKGGITGISVRSANTGEILFEHNGDLRLRPASNLKLFTAATALSILGKTYQFKTEILTDGLIRNGTLNGNLFIKGYGDPTLQTSDIDQLVKSIKNSGVKVIRGDIVGDDTWYDDVRYSIDLPWSDESTYYGAAVSALTCSPSNDYDAGTVIVEVRPGKMIGDPPIISITPETSYVTIHNRAKTVDVDQKKTVAISRGHGTNTIFIEGAIPIRSSLQREWIGVWEPTQYVVRLFKESLMKHGIRVLGNEKVGVTSQSARVILSHSSIPLSELLISFMKLSNNGHGEMLVKEMGRIHQKEGSWEKGLEVVRGQLDLLGVKTDNLVLRDGSGLSHVNHIPANEISNLLYTIQKEDWFPDFYRSLPLSGSGERLLAGTLSNRLHLLPENSAVSAKTGTLTTVSSLSGYVITKSGQTLIFSIIINSLLDESEGKKIEDKIVTILANQ</sequence>
<keyword evidence="5" id="KW-1185">Reference proteome</keyword>
<dbReference type="EC" id="3.4.16.4" evidence="4"/>
<dbReference type="Pfam" id="PF02113">
    <property type="entry name" value="Peptidase_S13"/>
    <property type="match status" value="1"/>
</dbReference>
<dbReference type="SUPFAM" id="SSF56601">
    <property type="entry name" value="beta-lactamase/transpeptidase-like"/>
    <property type="match status" value="1"/>
</dbReference>
<keyword evidence="4" id="KW-0645">Protease</keyword>
<dbReference type="PANTHER" id="PTHR30023">
    <property type="entry name" value="D-ALANYL-D-ALANINE CARBOXYPEPTIDASE"/>
    <property type="match status" value="1"/>
</dbReference>
<accession>A0ABW4LR87</accession>
<protein>
    <submittedName>
        <fullName evidence="4">D-alanyl-D-alanine carboxypeptidase/D-alanyl-D-alanine-endopeptidase</fullName>
        <ecNumber evidence="4">3.4.16.4</ecNumber>
    </submittedName>
</protein>
<dbReference type="Gene3D" id="3.40.710.10">
    <property type="entry name" value="DD-peptidase/beta-lactamase superfamily"/>
    <property type="match status" value="2"/>
</dbReference>
<organism evidence="4 5">
    <name type="scientific">Bacillus salitolerans</name>
    <dbReference type="NCBI Taxonomy" id="1437434"/>
    <lineage>
        <taxon>Bacteria</taxon>
        <taxon>Bacillati</taxon>
        <taxon>Bacillota</taxon>
        <taxon>Bacilli</taxon>
        <taxon>Bacillales</taxon>
        <taxon>Bacillaceae</taxon>
        <taxon>Bacillus</taxon>
    </lineage>
</organism>
<proteinExistence type="inferred from homology"/>
<dbReference type="InterPro" id="IPR000667">
    <property type="entry name" value="Peptidase_S13"/>
</dbReference>
<reference evidence="5" key="1">
    <citation type="journal article" date="2019" name="Int. J. Syst. Evol. Microbiol.">
        <title>The Global Catalogue of Microorganisms (GCM) 10K type strain sequencing project: providing services to taxonomists for standard genome sequencing and annotation.</title>
        <authorList>
            <consortium name="The Broad Institute Genomics Platform"/>
            <consortium name="The Broad Institute Genome Sequencing Center for Infectious Disease"/>
            <person name="Wu L."/>
            <person name="Ma J."/>
        </authorList>
    </citation>
    <scope>NUCLEOTIDE SEQUENCE [LARGE SCALE GENOMIC DNA]</scope>
    <source>
        <strain evidence="5">CCUG 49339</strain>
    </source>
</reference>